<evidence type="ECO:0000313" key="4">
    <source>
        <dbReference type="Proteomes" id="UP000179807"/>
    </source>
</evidence>
<keyword evidence="4" id="KW-1185">Reference proteome</keyword>
<reference evidence="3" key="1">
    <citation type="submission" date="2016-10" db="EMBL/GenBank/DDBJ databases">
        <authorList>
            <person name="Benchimol M."/>
            <person name="Almeida L.G."/>
            <person name="Vasconcelos A.T."/>
            <person name="Perreira-Neves A."/>
            <person name="Rosa I.A."/>
            <person name="Tasca T."/>
            <person name="Bogo M.R."/>
            <person name="de Souza W."/>
        </authorList>
    </citation>
    <scope>NUCLEOTIDE SEQUENCE [LARGE SCALE GENOMIC DNA]</scope>
    <source>
        <strain evidence="3">K</strain>
    </source>
</reference>
<feature type="region of interest" description="Disordered" evidence="2">
    <location>
        <begin position="188"/>
        <end position="215"/>
    </location>
</feature>
<protein>
    <submittedName>
        <fullName evidence="3">Uncharacterized protein</fullName>
    </submittedName>
</protein>
<evidence type="ECO:0000256" key="1">
    <source>
        <dbReference type="SAM" id="Coils"/>
    </source>
</evidence>
<dbReference type="VEuPathDB" id="TrichDB:TRFO_03341"/>
<gene>
    <name evidence="3" type="ORF">TRFO_03341</name>
</gene>
<comment type="caution">
    <text evidence="3">The sequence shown here is derived from an EMBL/GenBank/DDBJ whole genome shotgun (WGS) entry which is preliminary data.</text>
</comment>
<dbReference type="Proteomes" id="UP000179807">
    <property type="component" value="Unassembled WGS sequence"/>
</dbReference>
<name>A0A1J4KQP8_9EUKA</name>
<dbReference type="GeneID" id="94825934"/>
<evidence type="ECO:0000256" key="2">
    <source>
        <dbReference type="SAM" id="MobiDB-lite"/>
    </source>
</evidence>
<organism evidence="3 4">
    <name type="scientific">Tritrichomonas foetus</name>
    <dbReference type="NCBI Taxonomy" id="1144522"/>
    <lineage>
        <taxon>Eukaryota</taxon>
        <taxon>Metamonada</taxon>
        <taxon>Parabasalia</taxon>
        <taxon>Tritrichomonadida</taxon>
        <taxon>Tritrichomonadidae</taxon>
        <taxon>Tritrichomonas</taxon>
    </lineage>
</organism>
<feature type="coiled-coil region" evidence="1">
    <location>
        <begin position="4"/>
        <end position="61"/>
    </location>
</feature>
<keyword evidence="1" id="KW-0175">Coiled coil</keyword>
<evidence type="ECO:0000313" key="3">
    <source>
        <dbReference type="EMBL" id="OHT13579.1"/>
    </source>
</evidence>
<sequence>MSTADIEQDIYEEEERQKQLLEERKLKQAELKSLQAEFSKLLSTQAQLQEEQNELSKHIGEAYLMNSDLTLEVNSLKEQNQIKEIFDETPDTFDGDNDQIDFGLSPPRYSIDTNTSQRIVNEQVEKTSPKKQNANLNGSWLDLIPPGQSRNSSLSTGASYITQETSFLDEGTVDDFDHPPLNTVEIENVESVPHQEPLSESEDGNDTELPKELFRAPYRIKIPVRPPKK</sequence>
<proteinExistence type="predicted"/>
<accession>A0A1J4KQP8</accession>
<dbReference type="AlphaFoldDB" id="A0A1J4KQP8"/>
<dbReference type="RefSeq" id="XP_068366715.1">
    <property type="nucleotide sequence ID" value="XM_068491230.1"/>
</dbReference>
<dbReference type="EMBL" id="MLAK01000509">
    <property type="protein sequence ID" value="OHT13579.1"/>
    <property type="molecule type" value="Genomic_DNA"/>
</dbReference>